<dbReference type="Gene3D" id="2.90.10.10">
    <property type="entry name" value="Bulb-type lectin domain"/>
    <property type="match status" value="1"/>
</dbReference>
<feature type="compositionally biased region" description="Low complexity" evidence="16">
    <location>
        <begin position="128"/>
        <end position="143"/>
    </location>
</feature>
<dbReference type="SMART" id="SM00108">
    <property type="entry name" value="B_lectin"/>
    <property type="match status" value="1"/>
</dbReference>
<comment type="catalytic activity">
    <reaction evidence="15">
        <text>L-threonyl-[protein] + ATP = O-phospho-L-threonyl-[protein] + ADP + H(+)</text>
        <dbReference type="Rhea" id="RHEA:46608"/>
        <dbReference type="Rhea" id="RHEA-COMP:11060"/>
        <dbReference type="Rhea" id="RHEA-COMP:11605"/>
        <dbReference type="ChEBI" id="CHEBI:15378"/>
        <dbReference type="ChEBI" id="CHEBI:30013"/>
        <dbReference type="ChEBI" id="CHEBI:30616"/>
        <dbReference type="ChEBI" id="CHEBI:61977"/>
        <dbReference type="ChEBI" id="CHEBI:456216"/>
        <dbReference type="EC" id="2.7.11.1"/>
    </reaction>
</comment>
<comment type="caution">
    <text evidence="21">The sequence shown here is derived from an EMBL/GenBank/DDBJ whole genome shotgun (WGS) entry which is preliminary data.</text>
</comment>
<feature type="domain" description="Protein kinase" evidence="18">
    <location>
        <begin position="535"/>
        <end position="821"/>
    </location>
</feature>
<evidence type="ECO:0000256" key="3">
    <source>
        <dbReference type="ARBA" id="ARBA00022527"/>
    </source>
</evidence>
<evidence type="ECO:0000256" key="16">
    <source>
        <dbReference type="SAM" id="MobiDB-lite"/>
    </source>
</evidence>
<gene>
    <name evidence="21" type="ORF">H6P81_005736</name>
</gene>
<dbReference type="SMART" id="SM00473">
    <property type="entry name" value="PAN_AP"/>
    <property type="match status" value="1"/>
</dbReference>
<dbReference type="GO" id="GO:0005886">
    <property type="term" value="C:plasma membrane"/>
    <property type="evidence" value="ECO:0007669"/>
    <property type="project" value="UniProtKB-SubCell"/>
</dbReference>
<keyword evidence="9 15" id="KW-0067">ATP-binding</keyword>
<dbReference type="FunFam" id="1.10.510.10:FF:000060">
    <property type="entry name" value="G-type lectin S-receptor-like serine/threonine-protein kinase"/>
    <property type="match status" value="1"/>
</dbReference>
<evidence type="ECO:0000256" key="13">
    <source>
        <dbReference type="ARBA" id="ARBA00023170"/>
    </source>
</evidence>
<evidence type="ECO:0000256" key="15">
    <source>
        <dbReference type="PIRNR" id="PIRNR000641"/>
    </source>
</evidence>
<dbReference type="InterPro" id="IPR001480">
    <property type="entry name" value="Bulb-type_lectin_dom"/>
</dbReference>
<keyword evidence="13" id="KW-0675">Receptor</keyword>
<dbReference type="SMART" id="SM00220">
    <property type="entry name" value="S_TKc"/>
    <property type="match status" value="1"/>
</dbReference>
<dbReference type="Gene3D" id="3.30.200.20">
    <property type="entry name" value="Phosphorylase Kinase, domain 1"/>
    <property type="match status" value="1"/>
</dbReference>
<dbReference type="PIRSF" id="PIRSF000641">
    <property type="entry name" value="SRK"/>
    <property type="match status" value="1"/>
</dbReference>
<comment type="catalytic activity">
    <reaction evidence="15">
        <text>L-seryl-[protein] + ATP = O-phospho-L-seryl-[protein] + ADP + H(+)</text>
        <dbReference type="Rhea" id="RHEA:17989"/>
        <dbReference type="Rhea" id="RHEA-COMP:9863"/>
        <dbReference type="Rhea" id="RHEA-COMP:11604"/>
        <dbReference type="ChEBI" id="CHEBI:15378"/>
        <dbReference type="ChEBI" id="CHEBI:29999"/>
        <dbReference type="ChEBI" id="CHEBI:30616"/>
        <dbReference type="ChEBI" id="CHEBI:83421"/>
        <dbReference type="ChEBI" id="CHEBI:456216"/>
        <dbReference type="EC" id="2.7.11.1"/>
    </reaction>
</comment>
<dbReference type="EC" id="2.7.11.1" evidence="15"/>
<evidence type="ECO:0000256" key="7">
    <source>
        <dbReference type="ARBA" id="ARBA00022741"/>
    </source>
</evidence>
<dbReference type="Pfam" id="PF00954">
    <property type="entry name" value="S_locus_glycop"/>
    <property type="match status" value="1"/>
</dbReference>
<dbReference type="PROSITE" id="PS50927">
    <property type="entry name" value="BULB_LECTIN"/>
    <property type="match status" value="1"/>
</dbReference>
<proteinExistence type="inferred from homology"/>
<dbReference type="AlphaFoldDB" id="A0AAV7EYV4"/>
<dbReference type="Proteomes" id="UP000825729">
    <property type="component" value="Unassembled WGS sequence"/>
</dbReference>
<evidence type="ECO:0000256" key="12">
    <source>
        <dbReference type="ARBA" id="ARBA00023157"/>
    </source>
</evidence>
<organism evidence="21 22">
    <name type="scientific">Aristolochia fimbriata</name>
    <name type="common">White veined hardy Dutchman's pipe vine</name>
    <dbReference type="NCBI Taxonomy" id="158543"/>
    <lineage>
        <taxon>Eukaryota</taxon>
        <taxon>Viridiplantae</taxon>
        <taxon>Streptophyta</taxon>
        <taxon>Embryophyta</taxon>
        <taxon>Tracheophyta</taxon>
        <taxon>Spermatophyta</taxon>
        <taxon>Magnoliopsida</taxon>
        <taxon>Magnoliidae</taxon>
        <taxon>Piperales</taxon>
        <taxon>Aristolochiaceae</taxon>
        <taxon>Aristolochia</taxon>
    </lineage>
</organism>
<evidence type="ECO:0000259" key="19">
    <source>
        <dbReference type="PROSITE" id="PS50927"/>
    </source>
</evidence>
<dbReference type="Pfam" id="PF08276">
    <property type="entry name" value="PAN_2"/>
    <property type="match status" value="1"/>
</dbReference>
<comment type="subcellular location">
    <subcellularLocation>
        <location evidence="1">Cell membrane</location>
        <topology evidence="1">Single-pass type I membrane protein</topology>
    </subcellularLocation>
</comment>
<evidence type="ECO:0000256" key="4">
    <source>
        <dbReference type="ARBA" id="ARBA00022679"/>
    </source>
</evidence>
<evidence type="ECO:0000256" key="14">
    <source>
        <dbReference type="ARBA" id="ARBA00023180"/>
    </source>
</evidence>
<dbReference type="SUPFAM" id="SSF57414">
    <property type="entry name" value="Hairpin loop containing domain-like"/>
    <property type="match status" value="1"/>
</dbReference>
<dbReference type="FunFam" id="2.90.10.10:FF:000005">
    <property type="entry name" value="G-type lectin S-receptor-like serine/threonine-protein kinase"/>
    <property type="match status" value="1"/>
</dbReference>
<dbReference type="InterPro" id="IPR000719">
    <property type="entry name" value="Prot_kinase_dom"/>
</dbReference>
<keyword evidence="5 17" id="KW-0812">Transmembrane</keyword>
<evidence type="ECO:0000259" key="18">
    <source>
        <dbReference type="PROSITE" id="PS50011"/>
    </source>
</evidence>
<dbReference type="SUPFAM" id="SSF56112">
    <property type="entry name" value="Protein kinase-like (PK-like)"/>
    <property type="match status" value="1"/>
</dbReference>
<dbReference type="Pfam" id="PF01453">
    <property type="entry name" value="B_lectin"/>
    <property type="match status" value="1"/>
</dbReference>
<accession>A0AAV7EYV4</accession>
<dbReference type="Gene3D" id="1.10.510.10">
    <property type="entry name" value="Transferase(Phosphotransferase) domain 1"/>
    <property type="match status" value="1"/>
</dbReference>
<dbReference type="PANTHER" id="PTHR27002:SF181">
    <property type="entry name" value="RECEPTOR-LIKE SERINE_THREONINE-PROTEIN KINASE"/>
    <property type="match status" value="1"/>
</dbReference>
<dbReference type="PANTHER" id="PTHR27002">
    <property type="entry name" value="RECEPTOR-LIKE SERINE/THREONINE-PROTEIN KINASE SD1-8"/>
    <property type="match status" value="1"/>
</dbReference>
<keyword evidence="3 15" id="KW-0723">Serine/threonine-protein kinase</keyword>
<dbReference type="InterPro" id="IPR001245">
    <property type="entry name" value="Ser-Thr/Tyr_kinase_cat_dom"/>
</dbReference>
<evidence type="ECO:0000313" key="22">
    <source>
        <dbReference type="Proteomes" id="UP000825729"/>
    </source>
</evidence>
<dbReference type="PROSITE" id="PS50011">
    <property type="entry name" value="PROTEIN_KINASE_DOM"/>
    <property type="match status" value="1"/>
</dbReference>
<feature type="domain" description="Bulb-type lectin" evidence="19">
    <location>
        <begin position="40"/>
        <end position="163"/>
    </location>
</feature>
<dbReference type="InterPro" id="IPR000858">
    <property type="entry name" value="S_locus_glycoprot_dom"/>
</dbReference>
<name>A0AAV7EYV4_ARIFI</name>
<evidence type="ECO:0000256" key="10">
    <source>
        <dbReference type="ARBA" id="ARBA00022989"/>
    </source>
</evidence>
<keyword evidence="14" id="KW-0325">Glycoprotein</keyword>
<keyword evidence="10 17" id="KW-1133">Transmembrane helix</keyword>
<keyword evidence="6" id="KW-0732">Signal</keyword>
<evidence type="ECO:0000256" key="8">
    <source>
        <dbReference type="ARBA" id="ARBA00022777"/>
    </source>
</evidence>
<feature type="domain" description="Apple" evidence="20">
    <location>
        <begin position="360"/>
        <end position="444"/>
    </location>
</feature>
<dbReference type="InterPro" id="IPR011009">
    <property type="entry name" value="Kinase-like_dom_sf"/>
</dbReference>
<dbReference type="PROSITE" id="PS00108">
    <property type="entry name" value="PROTEIN_KINASE_ST"/>
    <property type="match status" value="1"/>
</dbReference>
<dbReference type="SUPFAM" id="SSF51110">
    <property type="entry name" value="alpha-D-mannose-specific plant lectins"/>
    <property type="match status" value="1"/>
</dbReference>
<dbReference type="PROSITE" id="PS50948">
    <property type="entry name" value="PAN"/>
    <property type="match status" value="1"/>
</dbReference>
<dbReference type="Pfam" id="PF07714">
    <property type="entry name" value="PK_Tyr_Ser-Thr"/>
    <property type="match status" value="1"/>
</dbReference>
<keyword evidence="22" id="KW-1185">Reference proteome</keyword>
<evidence type="ECO:0000313" key="21">
    <source>
        <dbReference type="EMBL" id="KAG9452832.1"/>
    </source>
</evidence>
<evidence type="ECO:0000256" key="11">
    <source>
        <dbReference type="ARBA" id="ARBA00023136"/>
    </source>
</evidence>
<dbReference type="CDD" id="cd00028">
    <property type="entry name" value="B_lectin"/>
    <property type="match status" value="1"/>
</dbReference>
<feature type="transmembrane region" description="Helical" evidence="17">
    <location>
        <begin position="457"/>
        <end position="479"/>
    </location>
</feature>
<dbReference type="GO" id="GO:0004674">
    <property type="term" value="F:protein serine/threonine kinase activity"/>
    <property type="evidence" value="ECO:0007669"/>
    <property type="project" value="UniProtKB-KW"/>
</dbReference>
<dbReference type="EMBL" id="JAINDJ010000003">
    <property type="protein sequence ID" value="KAG9452832.1"/>
    <property type="molecule type" value="Genomic_DNA"/>
</dbReference>
<protein>
    <recommendedName>
        <fullName evidence="15">Receptor-like serine/threonine-protein kinase</fullName>
        <ecNumber evidence="15">2.7.11.1</ecNumber>
    </recommendedName>
</protein>
<keyword evidence="8 15" id="KW-0418">Kinase</keyword>
<dbReference type="InterPro" id="IPR024171">
    <property type="entry name" value="SRK-like_kinase"/>
</dbReference>
<feature type="region of interest" description="Disordered" evidence="16">
    <location>
        <begin position="126"/>
        <end position="145"/>
    </location>
</feature>
<evidence type="ECO:0000256" key="17">
    <source>
        <dbReference type="SAM" id="Phobius"/>
    </source>
</evidence>
<keyword evidence="11 17" id="KW-0472">Membrane</keyword>
<keyword evidence="12" id="KW-1015">Disulfide bond</keyword>
<dbReference type="GO" id="GO:0005524">
    <property type="term" value="F:ATP binding"/>
    <property type="evidence" value="ECO:0007669"/>
    <property type="project" value="UniProtKB-KW"/>
</dbReference>
<dbReference type="InterPro" id="IPR036426">
    <property type="entry name" value="Bulb-type_lectin_dom_sf"/>
</dbReference>
<sequence length="853" mass="95716">MSYYCDDIQIKEMGLMGKRVSVLASLLISFCFFFPASLAADTMTKGQLMKDGQVLVSPGNNFALGFFSPGNSTRRYVGIWYYKIPVQTLVWVANREASISDTSGVLTIGDDGNLVISDDDSRKTTLWSTNTSESSGNSTASLSDSGNLILRDNNSGKNIWQSFDYPTDTFLPGMRLGLDIQTRTQKMYTSWKSPDDPATGTYSLTADTEGVAQVVVWNETERYWRSGPWNGEAFTGLADQKPMYLFGFRLSYDDQNGNKFFSFTPFNNSDLIRFRSRWDGMLEQLNWDHARQVWAVSWSEPSDACEEYGKCGEYASCNPAGNSASCSCLKGFEPESMEEWSEGNWSSGCSRRVPLKSLNCDSKYGTDRTEAVDGFLRLDGVKLPDQEDWAAVEDEEECRRSCLDNCTCRAYAFASGIGCLLWGRNLVDIRRFADGGNQLYVRVAASELVESRKISKIIIVAIVLAALVVISLPCIFLIWRCRRNVLKDAWKLGRVKQKSIDLSQELKLEVGDRKEKVPQLPLFDYSTVAQATNNFCDANKLGQGGFGPVYKGYLSGGKEIAVKRLSSGSGQGVEEFKNEVILFAKLQHRNLVKLLGCCIQGEEKMLVYEYMPNKSLDAFILDPRKRMELDWTKRFNIINGISRGLLYLHRDSRLRIIHRDLKAGNILLDEEMNAKISDFGLARIFGGNQNHATTKRVVGTYGYMSPEYAMEGLFSTKSDVYSFGVLLFEIVTGKKNSGFYDEDQSLHLLRHAWKLWSEGKAAELVDASIRDTCSWDQVQRSVHLGLLCVQDMPSERPDMSYVALVLESQTSIVQKPKQPTFIVARTTRREITPAPSPDSFSANDVTFTMPVGR</sequence>
<keyword evidence="7 15" id="KW-0547">Nucleotide-binding</keyword>
<evidence type="ECO:0000256" key="2">
    <source>
        <dbReference type="ARBA" id="ARBA00022475"/>
    </source>
</evidence>
<dbReference type="InterPro" id="IPR003609">
    <property type="entry name" value="Pan_app"/>
</dbReference>
<evidence type="ECO:0000256" key="1">
    <source>
        <dbReference type="ARBA" id="ARBA00004251"/>
    </source>
</evidence>
<comment type="similarity">
    <text evidence="15">Belongs to the protein kinase superfamily. Ser/Thr protein kinase family.</text>
</comment>
<evidence type="ECO:0000256" key="5">
    <source>
        <dbReference type="ARBA" id="ARBA00022692"/>
    </source>
</evidence>
<dbReference type="GO" id="GO:0048544">
    <property type="term" value="P:recognition of pollen"/>
    <property type="evidence" value="ECO:0007669"/>
    <property type="project" value="InterPro"/>
</dbReference>
<reference evidence="21 22" key="1">
    <citation type="submission" date="2021-07" db="EMBL/GenBank/DDBJ databases">
        <title>The Aristolochia fimbriata genome: insights into angiosperm evolution, floral development and chemical biosynthesis.</title>
        <authorList>
            <person name="Jiao Y."/>
        </authorList>
    </citation>
    <scope>NUCLEOTIDE SEQUENCE [LARGE SCALE GENOMIC DNA]</scope>
    <source>
        <strain evidence="21">IBCAS-2021</strain>
        <tissue evidence="21">Leaf</tissue>
    </source>
</reference>
<dbReference type="FunFam" id="3.30.200.20:FF:000330">
    <property type="entry name" value="G-type lectin S-receptor-like serine/threonine-protein kinase At4g03230"/>
    <property type="match status" value="1"/>
</dbReference>
<evidence type="ECO:0000259" key="20">
    <source>
        <dbReference type="PROSITE" id="PS50948"/>
    </source>
</evidence>
<dbReference type="CDD" id="cd01098">
    <property type="entry name" value="PAN_AP_plant"/>
    <property type="match status" value="1"/>
</dbReference>
<evidence type="ECO:0000256" key="9">
    <source>
        <dbReference type="ARBA" id="ARBA00022840"/>
    </source>
</evidence>
<keyword evidence="4 15" id="KW-0808">Transferase</keyword>
<dbReference type="InterPro" id="IPR008271">
    <property type="entry name" value="Ser/Thr_kinase_AS"/>
</dbReference>
<dbReference type="CDD" id="cd14066">
    <property type="entry name" value="STKc_IRAK"/>
    <property type="match status" value="1"/>
</dbReference>
<keyword evidence="2" id="KW-1003">Cell membrane</keyword>
<evidence type="ECO:0000256" key="6">
    <source>
        <dbReference type="ARBA" id="ARBA00022729"/>
    </source>
</evidence>